<sequence>MDTQTSSLGPKRSTVNLVRSSHSWTEADSAAGFVLRYLAPMRRQLVAVLGSETEADQALRILLNHLVSAGFGEHRNGRLRDFLLRAVRSCAKARLNELGRQSGEPGKPSGINLSSKEWIIRWRECLLQRAWRALERTEHQDPQRPLYSVLLARSTHPKADLTELCAAVKKRSGVELTPAELDAMKMEAKAAFAQLLADEVVETLEHPDKASVQTEIKSLGIGSAFAGLGV</sequence>
<proteinExistence type="predicted"/>
<dbReference type="AlphaFoldDB" id="A0A5M6DA58"/>
<keyword evidence="2" id="KW-1185">Reference proteome</keyword>
<dbReference type="RefSeq" id="WP_150076058.1">
    <property type="nucleotide sequence ID" value="NZ_VWOX01000004.1"/>
</dbReference>
<evidence type="ECO:0000313" key="1">
    <source>
        <dbReference type="EMBL" id="KAA5544448.1"/>
    </source>
</evidence>
<gene>
    <name evidence="1" type="ORF">FYK55_08945</name>
</gene>
<comment type="caution">
    <text evidence="1">The sequence shown here is derived from an EMBL/GenBank/DDBJ whole genome shotgun (WGS) entry which is preliminary data.</text>
</comment>
<accession>A0A5M6DA58</accession>
<dbReference type="Proteomes" id="UP000324479">
    <property type="component" value="Unassembled WGS sequence"/>
</dbReference>
<name>A0A5M6DA58_9BACT</name>
<dbReference type="EMBL" id="VWOX01000004">
    <property type="protein sequence ID" value="KAA5544448.1"/>
    <property type="molecule type" value="Genomic_DNA"/>
</dbReference>
<reference evidence="1 2" key="1">
    <citation type="submission" date="2019-08" db="EMBL/GenBank/DDBJ databases">
        <authorList>
            <person name="Dhanesh K."/>
            <person name="Kumar G."/>
            <person name="Sasikala C."/>
            <person name="Venkata Ramana C."/>
        </authorList>
    </citation>
    <scope>NUCLEOTIDE SEQUENCE [LARGE SCALE GENOMIC DNA]</scope>
    <source>
        <strain evidence="1 2">JC645</strain>
    </source>
</reference>
<protein>
    <submittedName>
        <fullName evidence="1">Uncharacterized protein</fullName>
    </submittedName>
</protein>
<organism evidence="1 2">
    <name type="scientific">Roseiconus nitratireducens</name>
    <dbReference type="NCBI Taxonomy" id="2605748"/>
    <lineage>
        <taxon>Bacteria</taxon>
        <taxon>Pseudomonadati</taxon>
        <taxon>Planctomycetota</taxon>
        <taxon>Planctomycetia</taxon>
        <taxon>Pirellulales</taxon>
        <taxon>Pirellulaceae</taxon>
        <taxon>Roseiconus</taxon>
    </lineage>
</organism>
<evidence type="ECO:0000313" key="2">
    <source>
        <dbReference type="Proteomes" id="UP000324479"/>
    </source>
</evidence>